<reference evidence="2 3" key="1">
    <citation type="journal article" date="2015" name="Genome Biol. Evol.">
        <title>Comparative Genomics of a Bacterivorous Green Alga Reveals Evolutionary Causalities and Consequences of Phago-Mixotrophic Mode of Nutrition.</title>
        <authorList>
            <person name="Burns J.A."/>
            <person name="Paasch A."/>
            <person name="Narechania A."/>
            <person name="Kim E."/>
        </authorList>
    </citation>
    <scope>NUCLEOTIDE SEQUENCE [LARGE SCALE GENOMIC DNA]</scope>
    <source>
        <strain evidence="2 3">PLY_AMNH</strain>
    </source>
</reference>
<keyword evidence="3" id="KW-1185">Reference proteome</keyword>
<name>A0AAE0FCL9_9CHLO</name>
<feature type="region of interest" description="Disordered" evidence="1">
    <location>
        <begin position="1"/>
        <end position="27"/>
    </location>
</feature>
<protein>
    <submittedName>
        <fullName evidence="2">Uncharacterized protein</fullName>
    </submittedName>
</protein>
<feature type="compositionally biased region" description="Polar residues" evidence="1">
    <location>
        <begin position="1"/>
        <end position="16"/>
    </location>
</feature>
<accession>A0AAE0FCL9</accession>
<evidence type="ECO:0000313" key="2">
    <source>
        <dbReference type="EMBL" id="KAK3256911.1"/>
    </source>
</evidence>
<evidence type="ECO:0000313" key="3">
    <source>
        <dbReference type="Proteomes" id="UP001190700"/>
    </source>
</evidence>
<dbReference type="AlphaFoldDB" id="A0AAE0FCL9"/>
<evidence type="ECO:0000256" key="1">
    <source>
        <dbReference type="SAM" id="MobiDB-lite"/>
    </source>
</evidence>
<comment type="caution">
    <text evidence="2">The sequence shown here is derived from an EMBL/GenBank/DDBJ whole genome shotgun (WGS) entry which is preliminary data.</text>
</comment>
<proteinExistence type="predicted"/>
<organism evidence="2 3">
    <name type="scientific">Cymbomonas tetramitiformis</name>
    <dbReference type="NCBI Taxonomy" id="36881"/>
    <lineage>
        <taxon>Eukaryota</taxon>
        <taxon>Viridiplantae</taxon>
        <taxon>Chlorophyta</taxon>
        <taxon>Pyramimonadophyceae</taxon>
        <taxon>Pyramimonadales</taxon>
        <taxon>Pyramimonadaceae</taxon>
        <taxon>Cymbomonas</taxon>
    </lineage>
</organism>
<gene>
    <name evidence="2" type="ORF">CYMTET_33983</name>
</gene>
<dbReference type="EMBL" id="LGRX02021229">
    <property type="protein sequence ID" value="KAK3256911.1"/>
    <property type="molecule type" value="Genomic_DNA"/>
</dbReference>
<sequence>MNPSPVDGNISSPGINQSSLDSSQSSDDELTAQLLNLDYLVVDGNSAEGGATLVFTEYETLQDRIHARLVEEWSICHECHTVNNS</sequence>
<dbReference type="Proteomes" id="UP001190700">
    <property type="component" value="Unassembled WGS sequence"/>
</dbReference>